<evidence type="ECO:0000313" key="1">
    <source>
        <dbReference type="EMBL" id="JAH36536.1"/>
    </source>
</evidence>
<reference evidence="1" key="1">
    <citation type="submission" date="2014-11" db="EMBL/GenBank/DDBJ databases">
        <authorList>
            <person name="Amaro Gonzalez C."/>
        </authorList>
    </citation>
    <scope>NUCLEOTIDE SEQUENCE</scope>
</reference>
<name>A0A0E9S5H4_ANGAN</name>
<reference evidence="1" key="2">
    <citation type="journal article" date="2015" name="Fish Shellfish Immunol.">
        <title>Early steps in the European eel (Anguilla anguilla)-Vibrio vulnificus interaction in the gills: Role of the RtxA13 toxin.</title>
        <authorList>
            <person name="Callol A."/>
            <person name="Pajuelo D."/>
            <person name="Ebbesson L."/>
            <person name="Teles M."/>
            <person name="MacKenzie S."/>
            <person name="Amaro C."/>
        </authorList>
    </citation>
    <scope>NUCLEOTIDE SEQUENCE</scope>
</reference>
<proteinExistence type="predicted"/>
<organism evidence="1">
    <name type="scientific">Anguilla anguilla</name>
    <name type="common">European freshwater eel</name>
    <name type="synonym">Muraena anguilla</name>
    <dbReference type="NCBI Taxonomy" id="7936"/>
    <lineage>
        <taxon>Eukaryota</taxon>
        <taxon>Metazoa</taxon>
        <taxon>Chordata</taxon>
        <taxon>Craniata</taxon>
        <taxon>Vertebrata</taxon>
        <taxon>Euteleostomi</taxon>
        <taxon>Actinopterygii</taxon>
        <taxon>Neopterygii</taxon>
        <taxon>Teleostei</taxon>
        <taxon>Anguilliformes</taxon>
        <taxon>Anguillidae</taxon>
        <taxon>Anguilla</taxon>
    </lineage>
</organism>
<dbReference type="EMBL" id="GBXM01072041">
    <property type="protein sequence ID" value="JAH36536.1"/>
    <property type="molecule type" value="Transcribed_RNA"/>
</dbReference>
<sequence length="15" mass="1971">MKWYRYSSFKFILDS</sequence>
<protein>
    <submittedName>
        <fullName evidence="1">Uncharacterized protein</fullName>
    </submittedName>
</protein>
<accession>A0A0E9S5H4</accession>